<accession>A0A423XP50</accession>
<dbReference type="FunCoup" id="A0A423XP50">
    <property type="interactions" value="543"/>
</dbReference>
<evidence type="ECO:0000256" key="1">
    <source>
        <dbReference type="ARBA" id="ARBA00004141"/>
    </source>
</evidence>
<feature type="transmembrane region" description="Helical" evidence="10">
    <location>
        <begin position="33"/>
        <end position="54"/>
    </location>
</feature>
<keyword evidence="7" id="KW-0479">Metal-binding</keyword>
<feature type="transmembrane region" description="Helical" evidence="10">
    <location>
        <begin position="124"/>
        <end position="142"/>
    </location>
</feature>
<dbReference type="GO" id="GO:0016811">
    <property type="term" value="F:hydrolase activity, acting on carbon-nitrogen (but not peptide) bonds, in linear amides"/>
    <property type="evidence" value="ECO:0007669"/>
    <property type="project" value="InterPro"/>
</dbReference>
<keyword evidence="4" id="KW-0378">Hydrolase</keyword>
<name>A0A423XP50_9PEZI</name>
<evidence type="ECO:0008006" key="13">
    <source>
        <dbReference type="Google" id="ProtNLM"/>
    </source>
</evidence>
<feature type="binding site" evidence="7">
    <location>
        <position position="26"/>
    </location>
    <ligand>
        <name>Ca(2+)</name>
        <dbReference type="ChEBI" id="CHEBI:29108"/>
    </ligand>
</feature>
<comment type="caution">
    <text evidence="11">The sequence shown here is derived from an EMBL/GenBank/DDBJ whole genome shotgun (WGS) entry which is preliminary data.</text>
</comment>
<sequence>MSFPFQWPYRASRDGLWTPQTSTLNWCEEDYNITPYCAEFINTVTNLIFMYLGIMGIRDCLRYGHGSVFIVSYLGYMIVGLGSMAFHATLKYSMQLADELPMIYTTCIMAYATFAYSSSRRSSLLIGFSLASLAIFITVYYHMSQNPVFHQVAYASLTCAVVFRGMYDMEAILRPALRKRCDTPAHADQMMKQMWLMAATGECHNAPCHILNQLLGTLIEFETAGIAFFLVGFSIWILDNVFCAHLRSARSTILLPWAILLEGHGWWHIFTGIGAYYFIIWRVWLTRCLDGSEREFMLQWPSPFTSVPKVVSRPRYVPKQHSNGVTKRVTRSTSKKEL</sequence>
<proteinExistence type="inferred from homology"/>
<feature type="binding site" evidence="8">
    <location>
        <position position="264"/>
    </location>
    <ligand>
        <name>Zn(2+)</name>
        <dbReference type="ChEBI" id="CHEBI:29105"/>
        <note>catalytic</note>
    </ligand>
</feature>
<dbReference type="PANTHER" id="PTHR46187:SF3">
    <property type="entry name" value="ALKALINE CERAMIDASE 3"/>
    <property type="match status" value="1"/>
</dbReference>
<comment type="similarity">
    <text evidence="2">Belongs to the alkaline ceramidase family.</text>
</comment>
<keyword evidence="7" id="KW-0106">Calcium</keyword>
<feature type="transmembrane region" description="Helical" evidence="10">
    <location>
        <begin position="66"/>
        <end position="88"/>
    </location>
</feature>
<evidence type="ECO:0000256" key="4">
    <source>
        <dbReference type="ARBA" id="ARBA00022801"/>
    </source>
</evidence>
<evidence type="ECO:0000313" key="11">
    <source>
        <dbReference type="EMBL" id="ROW18270.1"/>
    </source>
</evidence>
<evidence type="ECO:0000256" key="6">
    <source>
        <dbReference type="ARBA" id="ARBA00023136"/>
    </source>
</evidence>
<keyword evidence="3 10" id="KW-0812">Transmembrane</keyword>
<dbReference type="PANTHER" id="PTHR46187">
    <property type="entry name" value="ALKALINE CERAMIDASE 3"/>
    <property type="match status" value="1"/>
</dbReference>
<dbReference type="GO" id="GO:0046514">
    <property type="term" value="P:ceramide catabolic process"/>
    <property type="evidence" value="ECO:0007669"/>
    <property type="project" value="TreeGrafter"/>
</dbReference>
<organism evidence="11 12">
    <name type="scientific">Cytospora leucostoma</name>
    <dbReference type="NCBI Taxonomy" id="1230097"/>
    <lineage>
        <taxon>Eukaryota</taxon>
        <taxon>Fungi</taxon>
        <taxon>Dikarya</taxon>
        <taxon>Ascomycota</taxon>
        <taxon>Pezizomycotina</taxon>
        <taxon>Sordariomycetes</taxon>
        <taxon>Sordariomycetidae</taxon>
        <taxon>Diaporthales</taxon>
        <taxon>Cytosporaceae</taxon>
        <taxon>Cytospora</taxon>
    </lineage>
</organism>
<gene>
    <name evidence="11" type="ORF">VPNG_00388</name>
</gene>
<comment type="subcellular location">
    <subcellularLocation>
        <location evidence="1">Membrane</location>
        <topology evidence="1">Multi-pass membrane protein</topology>
    </subcellularLocation>
</comment>
<feature type="binding site" evidence="7">
    <location>
        <position position="28"/>
    </location>
    <ligand>
        <name>Ca(2+)</name>
        <dbReference type="ChEBI" id="CHEBI:29108"/>
    </ligand>
</feature>
<evidence type="ECO:0000256" key="5">
    <source>
        <dbReference type="ARBA" id="ARBA00022989"/>
    </source>
</evidence>
<dbReference type="Pfam" id="PF05875">
    <property type="entry name" value="Ceramidase"/>
    <property type="match status" value="1"/>
</dbReference>
<dbReference type="InterPro" id="IPR008901">
    <property type="entry name" value="ACER"/>
</dbReference>
<dbReference type="Proteomes" id="UP000285146">
    <property type="component" value="Unassembled WGS sequence"/>
</dbReference>
<feature type="transmembrane region" description="Helical" evidence="10">
    <location>
        <begin position="218"/>
        <end position="238"/>
    </location>
</feature>
<feature type="transmembrane region" description="Helical" evidence="10">
    <location>
        <begin position="148"/>
        <end position="167"/>
    </location>
</feature>
<dbReference type="EMBL" id="LKEB01000001">
    <property type="protein sequence ID" value="ROW18270.1"/>
    <property type="molecule type" value="Genomic_DNA"/>
</dbReference>
<dbReference type="InParanoid" id="A0A423XP50"/>
<dbReference type="GO" id="GO:0046872">
    <property type="term" value="F:metal ion binding"/>
    <property type="evidence" value="ECO:0007669"/>
    <property type="project" value="UniProtKB-KW"/>
</dbReference>
<dbReference type="STRING" id="1230097.A0A423XP50"/>
<keyword evidence="8" id="KW-0862">Zinc</keyword>
<dbReference type="OrthoDB" id="187171at2759"/>
<dbReference type="AlphaFoldDB" id="A0A423XP50"/>
<feature type="transmembrane region" description="Helical" evidence="10">
    <location>
        <begin position="265"/>
        <end position="285"/>
    </location>
</feature>
<keyword evidence="6 10" id="KW-0472">Membrane</keyword>
<feature type="binding site" evidence="8">
    <location>
        <position position="268"/>
    </location>
    <ligand>
        <name>Zn(2+)</name>
        <dbReference type="ChEBI" id="CHEBI:29105"/>
        <note>catalytic</note>
    </ligand>
</feature>
<evidence type="ECO:0000256" key="3">
    <source>
        <dbReference type="ARBA" id="ARBA00022692"/>
    </source>
</evidence>
<protein>
    <recommendedName>
        <fullName evidence="13">Alkaline ceramidase</fullName>
    </recommendedName>
</protein>
<evidence type="ECO:0000256" key="8">
    <source>
        <dbReference type="PIRSR" id="PIRSR608901-2"/>
    </source>
</evidence>
<feature type="transmembrane region" description="Helical" evidence="10">
    <location>
        <begin position="100"/>
        <end position="117"/>
    </location>
</feature>
<feature type="region of interest" description="Disordered" evidence="9">
    <location>
        <begin position="318"/>
        <end position="338"/>
    </location>
</feature>
<evidence type="ECO:0000256" key="10">
    <source>
        <dbReference type="SAM" id="Phobius"/>
    </source>
</evidence>
<feature type="binding site" evidence="8">
    <location>
        <position position="87"/>
    </location>
    <ligand>
        <name>Zn(2+)</name>
        <dbReference type="ChEBI" id="CHEBI:29105"/>
        <note>catalytic</note>
    </ligand>
</feature>
<comment type="cofactor">
    <cofactor evidence="8">
        <name>Zn(2+)</name>
        <dbReference type="ChEBI" id="CHEBI:29105"/>
    </cofactor>
</comment>
<keyword evidence="5 10" id="KW-1133">Transmembrane helix</keyword>
<evidence type="ECO:0000256" key="9">
    <source>
        <dbReference type="SAM" id="MobiDB-lite"/>
    </source>
</evidence>
<keyword evidence="12" id="KW-1185">Reference proteome</keyword>
<dbReference type="GO" id="GO:0046513">
    <property type="term" value="P:ceramide biosynthetic process"/>
    <property type="evidence" value="ECO:0007669"/>
    <property type="project" value="TreeGrafter"/>
</dbReference>
<evidence type="ECO:0000256" key="7">
    <source>
        <dbReference type="PIRSR" id="PIRSR608901-1"/>
    </source>
</evidence>
<dbReference type="GO" id="GO:0005789">
    <property type="term" value="C:endoplasmic reticulum membrane"/>
    <property type="evidence" value="ECO:0007669"/>
    <property type="project" value="TreeGrafter"/>
</dbReference>
<feature type="binding site" evidence="7">
    <location>
        <position position="39"/>
    </location>
    <ligand>
        <name>Ca(2+)</name>
        <dbReference type="ChEBI" id="CHEBI:29108"/>
    </ligand>
</feature>
<evidence type="ECO:0000313" key="12">
    <source>
        <dbReference type="Proteomes" id="UP000285146"/>
    </source>
</evidence>
<reference evidence="11 12" key="1">
    <citation type="submission" date="2015-09" db="EMBL/GenBank/DDBJ databases">
        <title>Host preference determinants of Valsa canker pathogens revealed by comparative genomics.</title>
        <authorList>
            <person name="Yin Z."/>
            <person name="Huang L."/>
        </authorList>
    </citation>
    <scope>NUCLEOTIDE SEQUENCE [LARGE SCALE GENOMIC DNA]</scope>
    <source>
        <strain evidence="11 12">SXYLt</strain>
    </source>
</reference>
<evidence type="ECO:0000256" key="2">
    <source>
        <dbReference type="ARBA" id="ARBA00009780"/>
    </source>
</evidence>